<reference evidence="2" key="1">
    <citation type="journal article" date="2018" name="BMC Genomics">
        <title>Genomic insights into host adaptation between the wheat stripe rust pathogen (Puccinia striiformis f. sp. tritici) and the barley stripe rust pathogen (Puccinia striiformis f. sp. hordei).</title>
        <authorList>
            <person name="Xia C."/>
            <person name="Wang M."/>
            <person name="Yin C."/>
            <person name="Cornejo O.E."/>
            <person name="Hulbert S.H."/>
            <person name="Chen X."/>
        </authorList>
    </citation>
    <scope>NUCLEOTIDE SEQUENCE [LARGE SCALE GENOMIC DNA]</scope>
    <source>
        <strain evidence="2">93-210</strain>
    </source>
</reference>
<keyword evidence="2" id="KW-1185">Reference proteome</keyword>
<reference evidence="1 2" key="3">
    <citation type="journal article" date="2022" name="Microbiol. Spectr.">
        <title>Folding features and dynamics of 3D genome architecture in plant fungal pathogens.</title>
        <authorList>
            <person name="Xia C."/>
        </authorList>
    </citation>
    <scope>NUCLEOTIDE SEQUENCE [LARGE SCALE GENOMIC DNA]</scope>
    <source>
        <strain evidence="1 2">93-210</strain>
    </source>
</reference>
<accession>A0ACC0DTD1</accession>
<organism evidence="1 2">
    <name type="scientific">Puccinia striiformis f. sp. tritici</name>
    <dbReference type="NCBI Taxonomy" id="168172"/>
    <lineage>
        <taxon>Eukaryota</taxon>
        <taxon>Fungi</taxon>
        <taxon>Dikarya</taxon>
        <taxon>Basidiomycota</taxon>
        <taxon>Pucciniomycotina</taxon>
        <taxon>Pucciniomycetes</taxon>
        <taxon>Pucciniales</taxon>
        <taxon>Pucciniaceae</taxon>
        <taxon>Puccinia</taxon>
    </lineage>
</organism>
<reference evidence="2" key="2">
    <citation type="journal article" date="2018" name="Mol. Plant Microbe Interact.">
        <title>Genome sequence resources for the wheat stripe rust pathogen (Puccinia striiformis f. sp. tritici) and the barley stripe rust pathogen (Puccinia striiformis f. sp. hordei).</title>
        <authorList>
            <person name="Xia C."/>
            <person name="Wang M."/>
            <person name="Yin C."/>
            <person name="Cornejo O.E."/>
            <person name="Hulbert S.H."/>
            <person name="Chen X."/>
        </authorList>
    </citation>
    <scope>NUCLEOTIDE SEQUENCE [LARGE SCALE GENOMIC DNA]</scope>
    <source>
        <strain evidence="2">93-210</strain>
    </source>
</reference>
<comment type="caution">
    <text evidence="1">The sequence shown here is derived from an EMBL/GenBank/DDBJ whole genome shotgun (WGS) entry which is preliminary data.</text>
</comment>
<sequence>MSQIKVNYVVFEAAAAQLVANLQAGDLLALCPVAYDRTVRQLNATRSFIKNLELKLDEAAKTGEQDAVEVINLTADDDAGTTNNVLEEVKVATEARFKRKIAKESKDDLDSPPAGKRVHKSGELQSCHQPTFGHPSAKSYMRSGPCTLTQTLTAIKLAGIPPRFPPAPNASVAQFSTQSSTPFAFKLPSLPCSQKSAVAPASNQTGTPNGSPSATQLASASQNNGPPDHNNEQLDPELDGNGQLKGKRKGKGKAAPKAPAKGKASQGQKAKGSQQQKGKGKQALNEEPAPEPWKGKKLKEINEEEREAYQAHKDRLTKDKEASPFHNPVQPGALCAAIWTQERQEAMLESYATMLKGTKNKHVDITPKLMVNVMDMIKWSKDNVLSNDFYSQPHLFQPPIEAINALGSQVINMSMIRQCYECKLFKSYSWRALQDMLIKVGNNLDYDADKKAHNNFDTSFRKLHSLAEGSFNEFRHFIQPEDPTSKEGDPNFKQDSIEGAGRFIICRIRALKTGADTVSGAAENRANNGFVLIEKRIWETLLCCLMMQQAKFHSDIKFRLSTGTFVDQAQKDSAKMTSYDKGWSLFKNGDLTAREIDRLLHYLTLPSGQITVLKKTPPLIVRGHLSRVLLGLVYKCSSRETEFDVGVELGLLHHQATQEGLPNPLVIKTNPLFAQFSATPAFNARILQIINFPAPSMESCLKVGSPCLDFGSSG</sequence>
<dbReference type="EMBL" id="CM045879">
    <property type="protein sequence ID" value="KAI7938672.1"/>
    <property type="molecule type" value="Genomic_DNA"/>
</dbReference>
<gene>
    <name evidence="1" type="ORF">MJO28_014251</name>
</gene>
<evidence type="ECO:0000313" key="1">
    <source>
        <dbReference type="EMBL" id="KAI7938672.1"/>
    </source>
</evidence>
<dbReference type="Proteomes" id="UP001060170">
    <property type="component" value="Chromosome 15"/>
</dbReference>
<protein>
    <submittedName>
        <fullName evidence="1">Uncharacterized protein</fullName>
    </submittedName>
</protein>
<proteinExistence type="predicted"/>
<evidence type="ECO:0000313" key="2">
    <source>
        <dbReference type="Proteomes" id="UP001060170"/>
    </source>
</evidence>
<name>A0ACC0DTD1_9BASI</name>